<gene>
    <name evidence="6" type="ORF">QE152_g291</name>
</gene>
<feature type="domain" description="EF-hand" evidence="5">
    <location>
        <begin position="91"/>
        <end position="126"/>
    </location>
</feature>
<dbReference type="InterPro" id="IPR018247">
    <property type="entry name" value="EF_Hand_1_Ca_BS"/>
</dbReference>
<evidence type="ECO:0000259" key="5">
    <source>
        <dbReference type="PROSITE" id="PS50222"/>
    </source>
</evidence>
<dbReference type="EMBL" id="JASPKY010000002">
    <property type="protein sequence ID" value="KAK9759063.1"/>
    <property type="molecule type" value="Genomic_DNA"/>
</dbReference>
<dbReference type="InterPro" id="IPR011992">
    <property type="entry name" value="EF-hand-dom_pair"/>
</dbReference>
<feature type="domain" description="EF-hand" evidence="5">
    <location>
        <begin position="127"/>
        <end position="162"/>
    </location>
</feature>
<keyword evidence="7" id="KW-1185">Reference proteome</keyword>
<evidence type="ECO:0000256" key="2">
    <source>
        <dbReference type="ARBA" id="ARBA00022737"/>
    </source>
</evidence>
<sequence length="224" mass="25559">MSRQESTEINMRPQSAMSRQESEMANKSKRELQATGTSCDPIKKLRLLCLSRGATGILGLGRMFRLMDDDGNRQLSFEEFLNGLREIGFEISQEDAKLMFDNFDLDHSGGINMEEFLVAVRPPMSESRLRVIEDAFKKMDRSGDGIITIDDLKHVYNVKANSRYISGEETEETILKKFLNNFEQQGAADGKVTKEEYLNYYSAISASIDNDCYFDLMMRQAIKN</sequence>
<proteinExistence type="predicted"/>
<feature type="compositionally biased region" description="Polar residues" evidence="4">
    <location>
        <begin position="1"/>
        <end position="19"/>
    </location>
</feature>
<dbReference type="PROSITE" id="PS00018">
    <property type="entry name" value="EF_HAND_1"/>
    <property type="match status" value="2"/>
</dbReference>
<dbReference type="SMART" id="SM00054">
    <property type="entry name" value="EFh"/>
    <property type="match status" value="3"/>
</dbReference>
<dbReference type="InterPro" id="IPR002048">
    <property type="entry name" value="EF_hand_dom"/>
</dbReference>
<keyword evidence="2" id="KW-0677">Repeat</keyword>
<feature type="domain" description="EF-hand" evidence="5">
    <location>
        <begin position="55"/>
        <end position="90"/>
    </location>
</feature>
<dbReference type="Proteomes" id="UP001458880">
    <property type="component" value="Unassembled WGS sequence"/>
</dbReference>
<dbReference type="InterPro" id="IPR051581">
    <property type="entry name" value="Ca-bind"/>
</dbReference>
<accession>A0AAW1NK75</accession>
<evidence type="ECO:0000256" key="1">
    <source>
        <dbReference type="ARBA" id="ARBA00022723"/>
    </source>
</evidence>
<dbReference type="CDD" id="cd00051">
    <property type="entry name" value="EFh"/>
    <property type="match status" value="1"/>
</dbReference>
<dbReference type="PANTHER" id="PTHR34524">
    <property type="entry name" value="CALCYPHOSIN"/>
    <property type="match status" value="1"/>
</dbReference>
<dbReference type="AlphaFoldDB" id="A0AAW1NK75"/>
<dbReference type="Pfam" id="PF13499">
    <property type="entry name" value="EF-hand_7"/>
    <property type="match status" value="2"/>
</dbReference>
<evidence type="ECO:0000256" key="4">
    <source>
        <dbReference type="SAM" id="MobiDB-lite"/>
    </source>
</evidence>
<dbReference type="SUPFAM" id="SSF47473">
    <property type="entry name" value="EF-hand"/>
    <property type="match status" value="1"/>
</dbReference>
<name>A0AAW1NK75_POPJA</name>
<comment type="caution">
    <text evidence="6">The sequence shown here is derived from an EMBL/GenBank/DDBJ whole genome shotgun (WGS) entry which is preliminary data.</text>
</comment>
<feature type="compositionally biased region" description="Basic and acidic residues" evidence="4">
    <location>
        <begin position="20"/>
        <end position="32"/>
    </location>
</feature>
<evidence type="ECO:0000313" key="7">
    <source>
        <dbReference type="Proteomes" id="UP001458880"/>
    </source>
</evidence>
<evidence type="ECO:0000313" key="6">
    <source>
        <dbReference type="EMBL" id="KAK9759063.1"/>
    </source>
</evidence>
<dbReference type="Gene3D" id="1.10.238.10">
    <property type="entry name" value="EF-hand"/>
    <property type="match status" value="2"/>
</dbReference>
<evidence type="ECO:0000256" key="3">
    <source>
        <dbReference type="ARBA" id="ARBA00022837"/>
    </source>
</evidence>
<dbReference type="GO" id="GO:0005509">
    <property type="term" value="F:calcium ion binding"/>
    <property type="evidence" value="ECO:0007669"/>
    <property type="project" value="InterPro"/>
</dbReference>
<reference evidence="6 7" key="1">
    <citation type="journal article" date="2024" name="BMC Genomics">
        <title>De novo assembly and annotation of Popillia japonica's genome with initial clues to its potential as an invasive pest.</title>
        <authorList>
            <person name="Cucini C."/>
            <person name="Boschi S."/>
            <person name="Funari R."/>
            <person name="Cardaioli E."/>
            <person name="Iannotti N."/>
            <person name="Marturano G."/>
            <person name="Paoli F."/>
            <person name="Bruttini M."/>
            <person name="Carapelli A."/>
            <person name="Frati F."/>
            <person name="Nardi F."/>
        </authorList>
    </citation>
    <scope>NUCLEOTIDE SEQUENCE [LARGE SCALE GENOMIC DNA]</scope>
    <source>
        <strain evidence="6">DMR45628</strain>
    </source>
</reference>
<protein>
    <submittedName>
        <fullName evidence="6">EF-hand domain pair</fullName>
    </submittedName>
</protein>
<keyword evidence="1" id="KW-0479">Metal-binding</keyword>
<feature type="region of interest" description="Disordered" evidence="4">
    <location>
        <begin position="1"/>
        <end position="35"/>
    </location>
</feature>
<organism evidence="6 7">
    <name type="scientific">Popillia japonica</name>
    <name type="common">Japanese beetle</name>
    <dbReference type="NCBI Taxonomy" id="7064"/>
    <lineage>
        <taxon>Eukaryota</taxon>
        <taxon>Metazoa</taxon>
        <taxon>Ecdysozoa</taxon>
        <taxon>Arthropoda</taxon>
        <taxon>Hexapoda</taxon>
        <taxon>Insecta</taxon>
        <taxon>Pterygota</taxon>
        <taxon>Neoptera</taxon>
        <taxon>Endopterygota</taxon>
        <taxon>Coleoptera</taxon>
        <taxon>Polyphaga</taxon>
        <taxon>Scarabaeiformia</taxon>
        <taxon>Scarabaeidae</taxon>
        <taxon>Rutelinae</taxon>
        <taxon>Popillia</taxon>
    </lineage>
</organism>
<dbReference type="PANTHER" id="PTHR34524:SF6">
    <property type="entry name" value="CALCYPHOSINE LIKE"/>
    <property type="match status" value="1"/>
</dbReference>
<dbReference type="PROSITE" id="PS50222">
    <property type="entry name" value="EF_HAND_2"/>
    <property type="match status" value="3"/>
</dbReference>
<keyword evidence="3" id="KW-0106">Calcium</keyword>